<dbReference type="CDD" id="cd06257">
    <property type="entry name" value="DnaJ"/>
    <property type="match status" value="1"/>
</dbReference>
<evidence type="ECO:0000259" key="1">
    <source>
        <dbReference type="PROSITE" id="PS50076"/>
    </source>
</evidence>
<dbReference type="SUPFAM" id="SSF46565">
    <property type="entry name" value="Chaperone J-domain"/>
    <property type="match status" value="1"/>
</dbReference>
<feature type="domain" description="J" evidence="1">
    <location>
        <begin position="29"/>
        <end position="94"/>
    </location>
</feature>
<dbReference type="PANTHER" id="PTHR44825">
    <property type="match status" value="1"/>
</dbReference>
<feature type="non-terminal residue" evidence="2">
    <location>
        <position position="163"/>
    </location>
</feature>
<evidence type="ECO:0000313" key="2">
    <source>
        <dbReference type="EMBL" id="ADY39525.1"/>
    </source>
</evidence>
<name>F1CIZ4_HOTJU</name>
<reference evidence="2" key="1">
    <citation type="journal article" date="2011" name="Toxicon">
        <title>The tale of a resting gland: transcriptome of a replete venom gland from the scorpion Hottentotta judaicus.</title>
        <authorList>
            <person name="Morgenstern D."/>
            <person name="Rohde B.H."/>
            <person name="King G.F."/>
            <person name="Tal T."/>
            <person name="Sher D."/>
            <person name="Zlotkin E."/>
        </authorList>
    </citation>
    <scope>NUCLEOTIDE SEQUENCE</scope>
    <source>
        <tissue evidence="2">Telson</tissue>
    </source>
</reference>
<dbReference type="InterPro" id="IPR036869">
    <property type="entry name" value="J_dom_sf"/>
</dbReference>
<dbReference type="InterPro" id="IPR001623">
    <property type="entry name" value="DnaJ_domain"/>
</dbReference>
<dbReference type="PROSITE" id="PS50076">
    <property type="entry name" value="DNAJ_2"/>
    <property type="match status" value="1"/>
</dbReference>
<dbReference type="SMART" id="SM00271">
    <property type="entry name" value="DnaJ"/>
    <property type="match status" value="1"/>
</dbReference>
<dbReference type="Pfam" id="PF00226">
    <property type="entry name" value="DnaJ"/>
    <property type="match status" value="1"/>
</dbReference>
<dbReference type="PANTHER" id="PTHR44825:SF1">
    <property type="entry name" value="DNAJ HOMOLOG SUBFAMILY C MEMBER 4"/>
    <property type="match status" value="1"/>
</dbReference>
<protein>
    <submittedName>
        <fullName evidence="2">Putative DnaJ-related heat shock protein</fullName>
    </submittedName>
</protein>
<dbReference type="EMBL" id="HQ288102">
    <property type="protein sequence ID" value="ADY39525.1"/>
    <property type="molecule type" value="mRNA"/>
</dbReference>
<organism evidence="2">
    <name type="scientific">Hottentotta judaicus</name>
    <name type="common">Black scorpion</name>
    <name type="synonym">Buthotus judaicus</name>
    <dbReference type="NCBI Taxonomy" id="6863"/>
    <lineage>
        <taxon>Eukaryota</taxon>
        <taxon>Metazoa</taxon>
        <taxon>Ecdysozoa</taxon>
        <taxon>Arthropoda</taxon>
        <taxon>Chelicerata</taxon>
        <taxon>Arachnida</taxon>
        <taxon>Scorpiones</taxon>
        <taxon>Buthida</taxon>
        <taxon>Buthoidea</taxon>
        <taxon>Buthidae</taxon>
        <taxon>Hottentotta</taxon>
    </lineage>
</organism>
<accession>F1CIZ4</accession>
<dbReference type="PRINTS" id="PR00625">
    <property type="entry name" value="JDOMAIN"/>
</dbReference>
<sequence>MDVFCSNRYLFCKFRNSCLIAFSRFLSKTHYEVLGIKKNSTTKEVKEAYVKLCKELHPDKNPHISNQHNKFIQLNEAYAVLVRPETRSRYDLSLTSKTTNKNNNYTNNNSDFSRPFEDRSYDYTKEYEAYNYYRSQYYAHDRNPIRTNNGFIVIGCIFIIICG</sequence>
<proteinExistence type="evidence at transcript level"/>
<dbReference type="AlphaFoldDB" id="F1CIZ4"/>
<dbReference type="InterPro" id="IPR052763">
    <property type="entry name" value="DnaJ_C4"/>
</dbReference>
<keyword evidence="2" id="KW-0346">Stress response</keyword>
<dbReference type="Gene3D" id="1.10.287.110">
    <property type="entry name" value="DnaJ domain"/>
    <property type="match status" value="1"/>
</dbReference>